<dbReference type="Gene3D" id="1.10.1060.10">
    <property type="entry name" value="Alpha-helical ferredoxin"/>
    <property type="match status" value="1"/>
</dbReference>
<evidence type="ECO:0000256" key="4">
    <source>
        <dbReference type="ARBA" id="ARBA00022692"/>
    </source>
</evidence>
<feature type="domain" description="4Fe-4S ferredoxin-type" evidence="12">
    <location>
        <begin position="392"/>
        <end position="422"/>
    </location>
</feature>
<dbReference type="GO" id="GO:0005886">
    <property type="term" value="C:plasma membrane"/>
    <property type="evidence" value="ECO:0007669"/>
    <property type="project" value="UniProtKB-SubCell"/>
</dbReference>
<organism evidence="13">
    <name type="scientific">uncultured Acidimicrobiales bacterium</name>
    <dbReference type="NCBI Taxonomy" id="310071"/>
    <lineage>
        <taxon>Bacteria</taxon>
        <taxon>Bacillati</taxon>
        <taxon>Actinomycetota</taxon>
        <taxon>Acidimicrobiia</taxon>
        <taxon>Acidimicrobiales</taxon>
        <taxon>environmental samples</taxon>
    </lineage>
</organism>
<keyword evidence="8" id="KW-0408">Iron</keyword>
<feature type="transmembrane region" description="Helical" evidence="11">
    <location>
        <begin position="55"/>
        <end position="73"/>
    </location>
</feature>
<evidence type="ECO:0000256" key="6">
    <source>
        <dbReference type="ARBA" id="ARBA00022989"/>
    </source>
</evidence>
<feature type="transmembrane region" description="Helical" evidence="11">
    <location>
        <begin position="117"/>
        <end position="137"/>
    </location>
</feature>
<evidence type="ECO:0000256" key="8">
    <source>
        <dbReference type="ARBA" id="ARBA00023004"/>
    </source>
</evidence>
<dbReference type="InterPro" id="IPR009051">
    <property type="entry name" value="Helical_ferredxn"/>
</dbReference>
<evidence type="ECO:0000256" key="5">
    <source>
        <dbReference type="ARBA" id="ARBA00022723"/>
    </source>
</evidence>
<dbReference type="GO" id="GO:0016491">
    <property type="term" value="F:oxidoreductase activity"/>
    <property type="evidence" value="ECO:0007669"/>
    <property type="project" value="UniProtKB-KW"/>
</dbReference>
<keyword evidence="10 11" id="KW-0472">Membrane</keyword>
<name>A0A6J4IKW5_9ACTN</name>
<dbReference type="InterPro" id="IPR051460">
    <property type="entry name" value="HdrC_iron-sulfur_subunit"/>
</dbReference>
<dbReference type="SUPFAM" id="SSF103501">
    <property type="entry name" value="Respiratory nitrate reductase 1 gamma chain"/>
    <property type="match status" value="1"/>
</dbReference>
<reference evidence="13" key="1">
    <citation type="submission" date="2020-02" db="EMBL/GenBank/DDBJ databases">
        <authorList>
            <person name="Meier V. D."/>
        </authorList>
    </citation>
    <scope>NUCLEOTIDE SEQUENCE</scope>
    <source>
        <strain evidence="13">AVDCRST_MAG76</strain>
    </source>
</reference>
<evidence type="ECO:0000256" key="1">
    <source>
        <dbReference type="ARBA" id="ARBA00004651"/>
    </source>
</evidence>
<evidence type="ECO:0000256" key="2">
    <source>
        <dbReference type="ARBA" id="ARBA00022475"/>
    </source>
</evidence>
<dbReference type="GO" id="GO:0051539">
    <property type="term" value="F:4 iron, 4 sulfur cluster binding"/>
    <property type="evidence" value="ECO:0007669"/>
    <property type="project" value="UniProtKB-KW"/>
</dbReference>
<comment type="subcellular location">
    <subcellularLocation>
        <location evidence="1">Cell membrane</location>
        <topology evidence="1">Multi-pass membrane protein</topology>
    </subcellularLocation>
</comment>
<keyword evidence="2" id="KW-1003">Cell membrane</keyword>
<evidence type="ECO:0000313" key="13">
    <source>
        <dbReference type="EMBL" id="CAA9253070.1"/>
    </source>
</evidence>
<protein>
    <submittedName>
        <fullName evidence="13">Fe-S oxidoreductase</fullName>
    </submittedName>
</protein>
<keyword evidence="3" id="KW-0004">4Fe-4S</keyword>
<dbReference type="PROSITE" id="PS51379">
    <property type="entry name" value="4FE4S_FER_2"/>
    <property type="match status" value="2"/>
</dbReference>
<evidence type="ECO:0000259" key="12">
    <source>
        <dbReference type="PROSITE" id="PS51379"/>
    </source>
</evidence>
<dbReference type="Gene3D" id="1.20.950.20">
    <property type="entry name" value="Transmembrane di-heme cytochromes, Chain C"/>
    <property type="match status" value="1"/>
</dbReference>
<proteinExistence type="predicted"/>
<dbReference type="Pfam" id="PF02665">
    <property type="entry name" value="Nitrate_red_gam"/>
    <property type="match status" value="1"/>
</dbReference>
<evidence type="ECO:0000256" key="10">
    <source>
        <dbReference type="ARBA" id="ARBA00023136"/>
    </source>
</evidence>
<dbReference type="AlphaFoldDB" id="A0A6J4IKW5"/>
<dbReference type="PROSITE" id="PS00198">
    <property type="entry name" value="4FE4S_FER_1"/>
    <property type="match status" value="2"/>
</dbReference>
<evidence type="ECO:0000256" key="9">
    <source>
        <dbReference type="ARBA" id="ARBA00023014"/>
    </source>
</evidence>
<evidence type="ECO:0000256" key="11">
    <source>
        <dbReference type="SAM" id="Phobius"/>
    </source>
</evidence>
<feature type="domain" description="4Fe-4S ferredoxin-type" evidence="12">
    <location>
        <begin position="323"/>
        <end position="352"/>
    </location>
</feature>
<keyword evidence="6 11" id="KW-1133">Transmembrane helix</keyword>
<evidence type="ECO:0000256" key="3">
    <source>
        <dbReference type="ARBA" id="ARBA00022485"/>
    </source>
</evidence>
<keyword evidence="5" id="KW-0479">Metal-binding</keyword>
<dbReference type="InterPro" id="IPR004017">
    <property type="entry name" value="Cys_rich_dom"/>
</dbReference>
<accession>A0A6J4IKW5</accession>
<dbReference type="PANTHER" id="PTHR43255">
    <property type="entry name" value="IRON-SULFUR-BINDING OXIDOREDUCTASE FADF-RELATED-RELATED"/>
    <property type="match status" value="1"/>
</dbReference>
<keyword evidence="4 11" id="KW-0812">Transmembrane</keyword>
<evidence type="ECO:0000256" key="7">
    <source>
        <dbReference type="ARBA" id="ARBA00023002"/>
    </source>
</evidence>
<dbReference type="SUPFAM" id="SSF46548">
    <property type="entry name" value="alpha-helical ferredoxin"/>
    <property type="match status" value="1"/>
</dbReference>
<dbReference type="EMBL" id="CADCSZ010000150">
    <property type="protein sequence ID" value="CAA9253070.1"/>
    <property type="molecule type" value="Genomic_DNA"/>
</dbReference>
<sequence>MAGPRLKPSHLALAVGVGFAALTALSGTAAALLRWDAETEVHRPVFSNIPGPVQVIFYVSTFVSCVAVGVMFAQRFRGYERGTPDNRRTTAKNARRRVADFRSGVYMQTVMRDGAAGLMHSLMYFPFLGLFAVTTILEIDHSLPERAKFLHGRTYQAFSAFGDLMGVLFLVGIVWAFIRRYVIKVYRIRIKTRPEDAVILGTLFLMGLTGLVAEAARIALDGQPDHERWSFVGYPLSYAFRNSSYRVTDLAALHQGLWVAHIVAFLGFLLILPTTKMRHMFTSPMNMYLRDRERPRGAMKPVPNMTETSLETFGAGVVEDFTWKQLLDTDACTVCGRCTNACPAHATGKSLDPREIVLKVGEVMCATNPGGPVSPVVGTDREITISSSNVFERVTPEEIWACTSCRACDEVCPVNIEILDKILDMRRYLTLMESSFPTELSKMFNAMENQENPWALSNRTRAEWADGLPVEVPIVDGSQPFGHEYLFWVGCAGSFDDRAKKVTIATAKLLQRAGVDFAILGPSERCSGDPARRSGNEYIFQMLAMQNVETLNAMGVTKIITICPHCFNTLGNDYPQLDGRYEVVHHSQFLEFLIASNRLLLDEATLEERVVYHDACYLGRHNDVYGAPRNVIGSLKGIQIVEAPRNGNTSMCCGAGGARMWMEENIGTKVNTERSRELIATDAKRVATACPFCYIMIDDGVKEHGREDVMVKDIAMHLVDAIEAGERLRTHVGVPPVVTQEGAADAPVGGQ</sequence>
<dbReference type="InterPro" id="IPR017900">
    <property type="entry name" value="4Fe4S_Fe_S_CS"/>
</dbReference>
<dbReference type="Pfam" id="PF13187">
    <property type="entry name" value="Fer4_9"/>
    <property type="match status" value="1"/>
</dbReference>
<dbReference type="Pfam" id="PF02754">
    <property type="entry name" value="CCG"/>
    <property type="match status" value="2"/>
</dbReference>
<dbReference type="InterPro" id="IPR036197">
    <property type="entry name" value="NarG-like_sf"/>
</dbReference>
<feature type="transmembrane region" description="Helical" evidence="11">
    <location>
        <begin position="157"/>
        <end position="178"/>
    </location>
</feature>
<feature type="transmembrane region" description="Helical" evidence="11">
    <location>
        <begin position="252"/>
        <end position="272"/>
    </location>
</feature>
<dbReference type="InterPro" id="IPR023234">
    <property type="entry name" value="NarG-like_domain"/>
</dbReference>
<keyword evidence="9" id="KW-0411">Iron-sulfur</keyword>
<dbReference type="GO" id="GO:0046872">
    <property type="term" value="F:metal ion binding"/>
    <property type="evidence" value="ECO:0007669"/>
    <property type="project" value="UniProtKB-KW"/>
</dbReference>
<feature type="transmembrane region" description="Helical" evidence="11">
    <location>
        <begin position="198"/>
        <end position="220"/>
    </location>
</feature>
<dbReference type="PANTHER" id="PTHR43255:SF1">
    <property type="entry name" value="IRON-SULFUR-BINDING OXIDOREDUCTASE FADF-RELATED"/>
    <property type="match status" value="1"/>
</dbReference>
<dbReference type="InterPro" id="IPR017896">
    <property type="entry name" value="4Fe4S_Fe-S-bd"/>
</dbReference>
<gene>
    <name evidence="13" type="ORF">AVDCRST_MAG76-2381</name>
</gene>
<keyword evidence="7" id="KW-0560">Oxidoreductase</keyword>